<dbReference type="OrthoDB" id="29460at2759"/>
<accession>A0A6A6W2G2</accession>
<keyword evidence="17" id="KW-0968">Cytoplasmic vesicle</keyword>
<evidence type="ECO:0000256" key="8">
    <source>
        <dbReference type="ARBA" id="ARBA00022692"/>
    </source>
</evidence>
<name>A0A6A6W2G2_9PEZI</name>
<keyword evidence="13" id="KW-0333">Golgi apparatus</keyword>
<sequence>MRFTREDYLPLSALLFLPTLVSAASSIDCPNIRINDVPYDLSALKGAHTVFREQKIPGESIHNQTFTLDLCSPLIKEKSDDDLSQCKQGANICGVKYLINPSGAIVDEVVSVAGQFASSYGGHQDAKWTRLKDSDSHEDSKKDGLRLEMNGGRHPMEGSGGTPQRALIEFICDPDVDGLDGLGETDPHFKSPKAKNRRDDDGGDDDNNDNENNGGDNDGDDDSDDGDQQDDSRPLKYKSYERELPGGKKMDVLRLEWHTKYACENAERDVPKKSNGSWGFFTWFIVVLFLSVAAYLVFGSWLNYSRYGARGWDLLPHGDTIRDLPYLLKDWARRATGSLSSSRGGYSAV</sequence>
<evidence type="ECO:0000256" key="1">
    <source>
        <dbReference type="ARBA" id="ARBA00004304"/>
    </source>
</evidence>
<evidence type="ECO:0000256" key="6">
    <source>
        <dbReference type="ARBA" id="ARBA00013776"/>
    </source>
</evidence>
<keyword evidence="23" id="KW-1185">Reference proteome</keyword>
<evidence type="ECO:0000256" key="12">
    <source>
        <dbReference type="ARBA" id="ARBA00023006"/>
    </source>
</evidence>
<evidence type="ECO:0000256" key="14">
    <source>
        <dbReference type="ARBA" id="ARBA00023128"/>
    </source>
</evidence>
<evidence type="ECO:0000259" key="21">
    <source>
        <dbReference type="PROSITE" id="PS51914"/>
    </source>
</evidence>
<feature type="compositionally biased region" description="Basic and acidic residues" evidence="18">
    <location>
        <begin position="124"/>
        <end position="146"/>
    </location>
</feature>
<keyword evidence="8 19" id="KW-0812">Transmembrane</keyword>
<feature type="transmembrane region" description="Helical" evidence="19">
    <location>
        <begin position="278"/>
        <end position="298"/>
    </location>
</feature>
<keyword evidence="12" id="KW-0072">Autophagy</keyword>
<evidence type="ECO:0000256" key="10">
    <source>
        <dbReference type="ARBA" id="ARBA00022927"/>
    </source>
</evidence>
<dbReference type="Proteomes" id="UP000799437">
    <property type="component" value="Unassembled WGS sequence"/>
</dbReference>
<comment type="subcellular location">
    <subcellularLocation>
        <location evidence="2">Cytoplasmic vesicle membrane</location>
        <topology evidence="2">Single-pass type I membrane protein</topology>
    </subcellularLocation>
    <subcellularLocation>
        <location evidence="4">Golgi apparatus membrane</location>
        <topology evidence="4">Single-pass type I membrane protein</topology>
    </subcellularLocation>
    <subcellularLocation>
        <location evidence="1">Mitochondrion membrane</location>
        <topology evidence="1">Single-pass membrane protein</topology>
    </subcellularLocation>
    <subcellularLocation>
        <location evidence="3">Preautophagosomal structure membrane</location>
        <topology evidence="3">Single-pass type I membrane protein</topology>
    </subcellularLocation>
</comment>
<keyword evidence="14" id="KW-0496">Mitochondrion</keyword>
<dbReference type="GO" id="GO:0015031">
    <property type="term" value="P:protein transport"/>
    <property type="evidence" value="ECO:0007669"/>
    <property type="project" value="UniProtKB-KW"/>
</dbReference>
<evidence type="ECO:0000256" key="13">
    <source>
        <dbReference type="ARBA" id="ARBA00023034"/>
    </source>
</evidence>
<feature type="chain" id="PRO_5025394337" description="Autophagy-related protein 27" evidence="20">
    <location>
        <begin position="24"/>
        <end position="349"/>
    </location>
</feature>
<feature type="region of interest" description="Disordered" evidence="18">
    <location>
        <begin position="123"/>
        <end position="163"/>
    </location>
</feature>
<feature type="compositionally biased region" description="Acidic residues" evidence="18">
    <location>
        <begin position="217"/>
        <end position="229"/>
    </location>
</feature>
<organism evidence="22 23">
    <name type="scientific">Pseudovirgaria hyperparasitica</name>
    <dbReference type="NCBI Taxonomy" id="470096"/>
    <lineage>
        <taxon>Eukaryota</taxon>
        <taxon>Fungi</taxon>
        <taxon>Dikarya</taxon>
        <taxon>Ascomycota</taxon>
        <taxon>Pezizomycotina</taxon>
        <taxon>Dothideomycetes</taxon>
        <taxon>Dothideomycetes incertae sedis</taxon>
        <taxon>Acrospermales</taxon>
        <taxon>Acrospermaceae</taxon>
        <taxon>Pseudovirgaria</taxon>
    </lineage>
</organism>
<dbReference type="InterPro" id="IPR018939">
    <property type="entry name" value="Autophagy-rel_prot_27"/>
</dbReference>
<dbReference type="Pfam" id="PF09451">
    <property type="entry name" value="ATG27"/>
    <property type="match status" value="1"/>
</dbReference>
<reference evidence="22" key="1">
    <citation type="journal article" date="2020" name="Stud. Mycol.">
        <title>101 Dothideomycetes genomes: a test case for predicting lifestyles and emergence of pathogens.</title>
        <authorList>
            <person name="Haridas S."/>
            <person name="Albert R."/>
            <person name="Binder M."/>
            <person name="Bloem J."/>
            <person name="Labutti K."/>
            <person name="Salamov A."/>
            <person name="Andreopoulos B."/>
            <person name="Baker S."/>
            <person name="Barry K."/>
            <person name="Bills G."/>
            <person name="Bluhm B."/>
            <person name="Cannon C."/>
            <person name="Castanera R."/>
            <person name="Culley D."/>
            <person name="Daum C."/>
            <person name="Ezra D."/>
            <person name="Gonzalez J."/>
            <person name="Henrissat B."/>
            <person name="Kuo A."/>
            <person name="Liang C."/>
            <person name="Lipzen A."/>
            <person name="Lutzoni F."/>
            <person name="Magnuson J."/>
            <person name="Mondo S."/>
            <person name="Nolan M."/>
            <person name="Ohm R."/>
            <person name="Pangilinan J."/>
            <person name="Park H.-J."/>
            <person name="Ramirez L."/>
            <person name="Alfaro M."/>
            <person name="Sun H."/>
            <person name="Tritt A."/>
            <person name="Yoshinaga Y."/>
            <person name="Zwiers L.-H."/>
            <person name="Turgeon B."/>
            <person name="Goodwin S."/>
            <person name="Spatafora J."/>
            <person name="Crous P."/>
            <person name="Grigoriev I."/>
        </authorList>
    </citation>
    <scope>NUCLEOTIDE SEQUENCE</scope>
    <source>
        <strain evidence="22">CBS 121739</strain>
    </source>
</reference>
<keyword evidence="9 20" id="KW-0732">Signal</keyword>
<evidence type="ECO:0000256" key="5">
    <source>
        <dbReference type="ARBA" id="ARBA00005363"/>
    </source>
</evidence>
<keyword evidence="16" id="KW-1015">Disulfide bond</keyword>
<dbReference type="GO" id="GO:0006914">
    <property type="term" value="P:autophagy"/>
    <property type="evidence" value="ECO:0007669"/>
    <property type="project" value="UniProtKB-KW"/>
</dbReference>
<evidence type="ECO:0000256" key="16">
    <source>
        <dbReference type="ARBA" id="ARBA00023157"/>
    </source>
</evidence>
<keyword evidence="11 19" id="KW-1133">Transmembrane helix</keyword>
<evidence type="ECO:0000256" key="11">
    <source>
        <dbReference type="ARBA" id="ARBA00022989"/>
    </source>
</evidence>
<gene>
    <name evidence="22" type="ORF">EJ05DRAFT_511854</name>
</gene>
<evidence type="ECO:0000256" key="4">
    <source>
        <dbReference type="ARBA" id="ARBA00004614"/>
    </source>
</evidence>
<feature type="region of interest" description="Disordered" evidence="18">
    <location>
        <begin position="179"/>
        <end position="240"/>
    </location>
</feature>
<dbReference type="InterPro" id="IPR009011">
    <property type="entry name" value="Man6P_isomerase_rcpt-bd_dom_sf"/>
</dbReference>
<evidence type="ECO:0000256" key="15">
    <source>
        <dbReference type="ARBA" id="ARBA00023136"/>
    </source>
</evidence>
<feature type="signal peptide" evidence="20">
    <location>
        <begin position="1"/>
        <end position="23"/>
    </location>
</feature>
<dbReference type="Gene3D" id="2.70.130.10">
    <property type="entry name" value="Mannose-6-phosphate receptor binding domain"/>
    <property type="match status" value="1"/>
</dbReference>
<dbReference type="PANTHER" id="PTHR15071">
    <property type="entry name" value="MANNOSE-6-PHOSPHATE RECEPTOR FAMILY MEMBER"/>
    <property type="match status" value="1"/>
</dbReference>
<feature type="compositionally biased region" description="Basic and acidic residues" evidence="18">
    <location>
        <begin position="230"/>
        <end position="240"/>
    </location>
</feature>
<keyword evidence="7" id="KW-0813">Transport</keyword>
<dbReference type="GO" id="GO:0000139">
    <property type="term" value="C:Golgi membrane"/>
    <property type="evidence" value="ECO:0007669"/>
    <property type="project" value="UniProtKB-SubCell"/>
</dbReference>
<evidence type="ECO:0000256" key="7">
    <source>
        <dbReference type="ARBA" id="ARBA00022448"/>
    </source>
</evidence>
<evidence type="ECO:0000256" key="2">
    <source>
        <dbReference type="ARBA" id="ARBA00004358"/>
    </source>
</evidence>
<evidence type="ECO:0000256" key="9">
    <source>
        <dbReference type="ARBA" id="ARBA00022729"/>
    </source>
</evidence>
<keyword evidence="10" id="KW-0653">Protein transport</keyword>
<dbReference type="SUPFAM" id="SSF50911">
    <property type="entry name" value="Mannose 6-phosphate receptor domain"/>
    <property type="match status" value="1"/>
</dbReference>
<dbReference type="InterPro" id="IPR044865">
    <property type="entry name" value="MRH_dom"/>
</dbReference>
<dbReference type="GO" id="GO:0031966">
    <property type="term" value="C:mitochondrial membrane"/>
    <property type="evidence" value="ECO:0007669"/>
    <property type="project" value="UniProtKB-SubCell"/>
</dbReference>
<evidence type="ECO:0000256" key="20">
    <source>
        <dbReference type="SAM" id="SignalP"/>
    </source>
</evidence>
<dbReference type="GeneID" id="54489328"/>
<comment type="similarity">
    <text evidence="5">Belongs to the ATG27 family.</text>
</comment>
<protein>
    <recommendedName>
        <fullName evidence="6">Autophagy-related protein 27</fullName>
    </recommendedName>
</protein>
<dbReference type="PANTHER" id="PTHR15071:SF13">
    <property type="entry name" value="AUTOPHAGY-RELATED PROTEIN 27"/>
    <property type="match status" value="1"/>
</dbReference>
<evidence type="ECO:0000313" key="22">
    <source>
        <dbReference type="EMBL" id="KAF2757118.1"/>
    </source>
</evidence>
<evidence type="ECO:0000313" key="23">
    <source>
        <dbReference type="Proteomes" id="UP000799437"/>
    </source>
</evidence>
<dbReference type="GO" id="GO:0030659">
    <property type="term" value="C:cytoplasmic vesicle membrane"/>
    <property type="evidence" value="ECO:0007669"/>
    <property type="project" value="UniProtKB-SubCell"/>
</dbReference>
<dbReference type="RefSeq" id="XP_033599569.1">
    <property type="nucleotide sequence ID" value="XM_033748274.1"/>
</dbReference>
<dbReference type="AlphaFoldDB" id="A0A6A6W2G2"/>
<evidence type="ECO:0000256" key="17">
    <source>
        <dbReference type="ARBA" id="ARBA00023329"/>
    </source>
</evidence>
<dbReference type="EMBL" id="ML996574">
    <property type="protein sequence ID" value="KAF2757118.1"/>
    <property type="molecule type" value="Genomic_DNA"/>
</dbReference>
<evidence type="ECO:0000256" key="3">
    <source>
        <dbReference type="ARBA" id="ARBA00004472"/>
    </source>
</evidence>
<evidence type="ECO:0000256" key="18">
    <source>
        <dbReference type="SAM" id="MobiDB-lite"/>
    </source>
</evidence>
<evidence type="ECO:0000256" key="19">
    <source>
        <dbReference type="SAM" id="Phobius"/>
    </source>
</evidence>
<keyword evidence="15 19" id="KW-0472">Membrane</keyword>
<feature type="domain" description="MRH" evidence="21">
    <location>
        <begin position="27"/>
        <end position="265"/>
    </location>
</feature>
<proteinExistence type="inferred from homology"/>
<dbReference type="PROSITE" id="PS51914">
    <property type="entry name" value="MRH"/>
    <property type="match status" value="1"/>
</dbReference>
<dbReference type="GO" id="GO:0034045">
    <property type="term" value="C:phagophore assembly site membrane"/>
    <property type="evidence" value="ECO:0007669"/>
    <property type="project" value="UniProtKB-SubCell"/>
</dbReference>